<evidence type="ECO:0000313" key="3">
    <source>
        <dbReference type="Proteomes" id="UP000789901"/>
    </source>
</evidence>
<organism evidence="2 3">
    <name type="scientific">Gigaspora margarita</name>
    <dbReference type="NCBI Taxonomy" id="4874"/>
    <lineage>
        <taxon>Eukaryota</taxon>
        <taxon>Fungi</taxon>
        <taxon>Fungi incertae sedis</taxon>
        <taxon>Mucoromycota</taxon>
        <taxon>Glomeromycotina</taxon>
        <taxon>Glomeromycetes</taxon>
        <taxon>Diversisporales</taxon>
        <taxon>Gigasporaceae</taxon>
        <taxon>Gigaspora</taxon>
    </lineage>
</organism>
<evidence type="ECO:0000313" key="2">
    <source>
        <dbReference type="EMBL" id="CAG8767289.1"/>
    </source>
</evidence>
<gene>
    <name evidence="2" type="ORF">GMARGA_LOCUS18133</name>
</gene>
<evidence type="ECO:0000256" key="1">
    <source>
        <dbReference type="SAM" id="MobiDB-lite"/>
    </source>
</evidence>
<feature type="region of interest" description="Disordered" evidence="1">
    <location>
        <begin position="52"/>
        <end position="75"/>
    </location>
</feature>
<dbReference type="EMBL" id="CAJVQB010014247">
    <property type="protein sequence ID" value="CAG8767289.1"/>
    <property type="molecule type" value="Genomic_DNA"/>
</dbReference>
<proteinExistence type="predicted"/>
<dbReference type="Proteomes" id="UP000789901">
    <property type="component" value="Unassembled WGS sequence"/>
</dbReference>
<sequence length="75" mass="8505">MYPSYIKQHGFDSKQTKFAGIWSLYETYDHSDQPTGISAVFISGNAGINASDAKQEQRNQDLHLSTNDSCKRRHL</sequence>
<name>A0ABN7VG56_GIGMA</name>
<reference evidence="2 3" key="1">
    <citation type="submission" date="2021-06" db="EMBL/GenBank/DDBJ databases">
        <authorList>
            <person name="Kallberg Y."/>
            <person name="Tangrot J."/>
            <person name="Rosling A."/>
        </authorList>
    </citation>
    <scope>NUCLEOTIDE SEQUENCE [LARGE SCALE GENOMIC DNA]</scope>
    <source>
        <strain evidence="2 3">120-4 pot B 10/14</strain>
    </source>
</reference>
<keyword evidence="3" id="KW-1185">Reference proteome</keyword>
<comment type="caution">
    <text evidence="2">The sequence shown here is derived from an EMBL/GenBank/DDBJ whole genome shotgun (WGS) entry which is preliminary data.</text>
</comment>
<protein>
    <submittedName>
        <fullName evidence="2">4697_t:CDS:1</fullName>
    </submittedName>
</protein>
<accession>A0ABN7VG56</accession>